<name>A0A9P8TDD0_9ASCO</name>
<evidence type="ECO:0000313" key="3">
    <source>
        <dbReference type="Proteomes" id="UP000788993"/>
    </source>
</evidence>
<feature type="compositionally biased region" description="Basic and acidic residues" evidence="1">
    <location>
        <begin position="38"/>
        <end position="48"/>
    </location>
</feature>
<sequence>KDLEVRLSKFEKGLVELALDEEQVDKIVGRKQKKVDKLKKQESKRGKENQPGSAAKRRRRA</sequence>
<accession>A0A9P8TDD0</accession>
<keyword evidence="3" id="KW-1185">Reference proteome</keyword>
<gene>
    <name evidence="2" type="ORF">OGATHE_001763</name>
</gene>
<feature type="non-terminal residue" evidence="2">
    <location>
        <position position="1"/>
    </location>
</feature>
<feature type="region of interest" description="Disordered" evidence="1">
    <location>
        <begin position="30"/>
        <end position="61"/>
    </location>
</feature>
<comment type="caution">
    <text evidence="2">The sequence shown here is derived from an EMBL/GenBank/DDBJ whole genome shotgun (WGS) entry which is preliminary data.</text>
</comment>
<dbReference type="AlphaFoldDB" id="A0A9P8TDD0"/>
<reference evidence="2" key="2">
    <citation type="submission" date="2021-01" db="EMBL/GenBank/DDBJ databases">
        <authorList>
            <person name="Schikora-Tamarit M.A."/>
        </authorList>
    </citation>
    <scope>NUCLEOTIDE SEQUENCE</scope>
    <source>
        <strain evidence="2">NCAIM Y.01608</strain>
    </source>
</reference>
<organism evidence="2 3">
    <name type="scientific">Ogataea polymorpha</name>
    <dbReference type="NCBI Taxonomy" id="460523"/>
    <lineage>
        <taxon>Eukaryota</taxon>
        <taxon>Fungi</taxon>
        <taxon>Dikarya</taxon>
        <taxon>Ascomycota</taxon>
        <taxon>Saccharomycotina</taxon>
        <taxon>Pichiomycetes</taxon>
        <taxon>Pichiales</taxon>
        <taxon>Pichiaceae</taxon>
        <taxon>Ogataea</taxon>
    </lineage>
</organism>
<evidence type="ECO:0000313" key="2">
    <source>
        <dbReference type="EMBL" id="KAH3674166.1"/>
    </source>
</evidence>
<dbReference type="EMBL" id="JAEUBD010000520">
    <property type="protein sequence ID" value="KAH3674166.1"/>
    <property type="molecule type" value="Genomic_DNA"/>
</dbReference>
<protein>
    <submittedName>
        <fullName evidence="2">Uncharacterized protein</fullName>
    </submittedName>
</protein>
<reference evidence="2" key="1">
    <citation type="journal article" date="2021" name="Open Biol.">
        <title>Shared evolutionary footprints suggest mitochondrial oxidative damage underlies multiple complex I losses in fungi.</title>
        <authorList>
            <person name="Schikora-Tamarit M.A."/>
            <person name="Marcet-Houben M."/>
            <person name="Nosek J."/>
            <person name="Gabaldon T."/>
        </authorList>
    </citation>
    <scope>NUCLEOTIDE SEQUENCE</scope>
    <source>
        <strain evidence="2">NCAIM Y.01608</strain>
    </source>
</reference>
<proteinExistence type="predicted"/>
<evidence type="ECO:0000256" key="1">
    <source>
        <dbReference type="SAM" id="MobiDB-lite"/>
    </source>
</evidence>
<dbReference type="Proteomes" id="UP000788993">
    <property type="component" value="Unassembled WGS sequence"/>
</dbReference>